<evidence type="ECO:0000256" key="2">
    <source>
        <dbReference type="ARBA" id="ARBA00022475"/>
    </source>
</evidence>
<evidence type="ECO:0000313" key="10">
    <source>
        <dbReference type="Proteomes" id="UP000547674"/>
    </source>
</evidence>
<comment type="subcellular location">
    <subcellularLocation>
        <location evidence="1">Cell membrane</location>
        <topology evidence="1">Multi-pass membrane protein</topology>
    </subcellularLocation>
</comment>
<dbReference type="Proteomes" id="UP000547674">
    <property type="component" value="Unassembled WGS sequence"/>
</dbReference>
<keyword evidence="5 8" id="KW-0812">Transmembrane</keyword>
<feature type="transmembrane region" description="Helical" evidence="8">
    <location>
        <begin position="60"/>
        <end position="76"/>
    </location>
</feature>
<feature type="transmembrane region" description="Helical" evidence="8">
    <location>
        <begin position="327"/>
        <end position="344"/>
    </location>
</feature>
<feature type="transmembrane region" description="Helical" evidence="8">
    <location>
        <begin position="385"/>
        <end position="407"/>
    </location>
</feature>
<feature type="transmembrane region" description="Helical" evidence="8">
    <location>
        <begin position="200"/>
        <end position="228"/>
    </location>
</feature>
<gene>
    <name evidence="9" type="ORF">HKN21_08605</name>
</gene>
<evidence type="ECO:0000256" key="3">
    <source>
        <dbReference type="ARBA" id="ARBA00022676"/>
    </source>
</evidence>
<feature type="non-terminal residue" evidence="9">
    <location>
        <position position="450"/>
    </location>
</feature>
<keyword evidence="3" id="KW-0328">Glycosyltransferase</keyword>
<comment type="caution">
    <text evidence="9">The sequence shown here is derived from an EMBL/GenBank/DDBJ whole genome shotgun (WGS) entry which is preliminary data.</text>
</comment>
<evidence type="ECO:0000256" key="6">
    <source>
        <dbReference type="ARBA" id="ARBA00022989"/>
    </source>
</evidence>
<keyword evidence="6 8" id="KW-1133">Transmembrane helix</keyword>
<evidence type="ECO:0000313" key="9">
    <source>
        <dbReference type="EMBL" id="NNF06808.1"/>
    </source>
</evidence>
<evidence type="ECO:0000256" key="8">
    <source>
        <dbReference type="SAM" id="Phobius"/>
    </source>
</evidence>
<dbReference type="EMBL" id="JABDJR010000338">
    <property type="protein sequence ID" value="NNF06808.1"/>
    <property type="molecule type" value="Genomic_DNA"/>
</dbReference>
<feature type="transmembrane region" description="Helical" evidence="8">
    <location>
        <begin position="150"/>
        <end position="170"/>
    </location>
</feature>
<keyword evidence="2" id="KW-1003">Cell membrane</keyword>
<keyword evidence="4" id="KW-0808">Transferase</keyword>
<evidence type="ECO:0000256" key="4">
    <source>
        <dbReference type="ARBA" id="ARBA00022679"/>
    </source>
</evidence>
<evidence type="ECO:0000256" key="7">
    <source>
        <dbReference type="ARBA" id="ARBA00023136"/>
    </source>
</evidence>
<accession>A0A7Y2EEY6</accession>
<evidence type="ECO:0000256" key="5">
    <source>
        <dbReference type="ARBA" id="ARBA00022692"/>
    </source>
</evidence>
<protein>
    <recommendedName>
        <fullName evidence="11">Glycosyltransferase RgtA/B/C/D-like domain-containing protein</fullName>
    </recommendedName>
</protein>
<feature type="transmembrane region" description="Helical" evidence="8">
    <location>
        <begin position="350"/>
        <end position="373"/>
    </location>
</feature>
<keyword evidence="7 8" id="KW-0472">Membrane</keyword>
<name>A0A7Y2EEY6_UNCEI</name>
<dbReference type="AlphaFoldDB" id="A0A7Y2EEY6"/>
<dbReference type="GO" id="GO:0016763">
    <property type="term" value="F:pentosyltransferase activity"/>
    <property type="evidence" value="ECO:0007669"/>
    <property type="project" value="TreeGrafter"/>
</dbReference>
<dbReference type="PANTHER" id="PTHR33908:SF11">
    <property type="entry name" value="MEMBRANE PROTEIN"/>
    <property type="match status" value="1"/>
</dbReference>
<organism evidence="9 10">
    <name type="scientific">Eiseniibacteriota bacterium</name>
    <dbReference type="NCBI Taxonomy" id="2212470"/>
    <lineage>
        <taxon>Bacteria</taxon>
        <taxon>Candidatus Eiseniibacteriota</taxon>
    </lineage>
</organism>
<dbReference type="InterPro" id="IPR050297">
    <property type="entry name" value="LipidA_mod_glycosyltrf_83"/>
</dbReference>
<feature type="transmembrane region" description="Helical" evidence="8">
    <location>
        <begin position="97"/>
        <end position="119"/>
    </location>
</feature>
<feature type="transmembrane region" description="Helical" evidence="8">
    <location>
        <begin position="300"/>
        <end position="320"/>
    </location>
</feature>
<dbReference type="PANTHER" id="PTHR33908">
    <property type="entry name" value="MANNOSYLTRANSFERASE YKCB-RELATED"/>
    <property type="match status" value="1"/>
</dbReference>
<dbReference type="GO" id="GO:0005886">
    <property type="term" value="C:plasma membrane"/>
    <property type="evidence" value="ECO:0007669"/>
    <property type="project" value="UniProtKB-SubCell"/>
</dbReference>
<feature type="transmembrane region" description="Helical" evidence="8">
    <location>
        <begin position="177"/>
        <end position="194"/>
    </location>
</feature>
<dbReference type="GO" id="GO:0009103">
    <property type="term" value="P:lipopolysaccharide biosynthetic process"/>
    <property type="evidence" value="ECO:0007669"/>
    <property type="project" value="UniProtKB-ARBA"/>
</dbReference>
<reference evidence="9 10" key="1">
    <citation type="submission" date="2020-03" db="EMBL/GenBank/DDBJ databases">
        <title>Metabolic flexibility allows generalist bacteria to become dominant in a frequently disturbed ecosystem.</title>
        <authorList>
            <person name="Chen Y.-J."/>
            <person name="Leung P.M."/>
            <person name="Bay S.K."/>
            <person name="Hugenholtz P."/>
            <person name="Kessler A.J."/>
            <person name="Shelley G."/>
            <person name="Waite D.W."/>
            <person name="Cook P.L."/>
            <person name="Greening C."/>
        </authorList>
    </citation>
    <scope>NUCLEOTIDE SEQUENCE [LARGE SCALE GENOMIC DNA]</scope>
    <source>
        <strain evidence="9">SS_bin_28</strain>
    </source>
</reference>
<evidence type="ECO:0000256" key="1">
    <source>
        <dbReference type="ARBA" id="ARBA00004651"/>
    </source>
</evidence>
<feature type="transmembrane region" description="Helical" evidence="8">
    <location>
        <begin position="240"/>
        <end position="260"/>
    </location>
</feature>
<proteinExistence type="predicted"/>
<sequence>MRKTLFLGTILFLIALGLRLLPLNYGLPNTFYYDEGRYVSQAVRVGSDGIRPASYTYGPLFPYAVAGSYGFVYSIGKASGQWLDSTEFQKQYFKDPSLFFGTARALSALFGALAATLLLTTGRRWLRLETGRVANSWENFLEPLKSSANLGPWLAAFSLAVFATAVSFGAQAKAESLLLLLIVLWLYGVGRYRQGSSLAILSFAGICVGLATATKYNAILFLPWHALVPFLGSRFRKGSTWLATLLAPVGGFFLGAPASILDLQGLWQGIQFNSKISTGFSFADPTVWASKMQSFAFEDLQGGLGPLLFLFALMGTWSVLRNRGRSGLWLVSLAWGFLAFHLFQDAPRLVPRYLLPAIPVFFILAGAGIDSVLGATVHRFGSPPAFLRVATVVLLLLPTLIGTVSWVTPVLGDDTRWQAQVWIEKNIPSQSAVLVEDPVASPPLNPTGAA</sequence>
<evidence type="ECO:0008006" key="11">
    <source>
        <dbReference type="Google" id="ProtNLM"/>
    </source>
</evidence>